<dbReference type="RefSeq" id="WP_134753768.1">
    <property type="nucleotide sequence ID" value="NZ_CP038149.1"/>
</dbReference>
<dbReference type="OrthoDB" id="9811869at2"/>
<feature type="domain" description="HNH nuclease" evidence="1">
    <location>
        <begin position="227"/>
        <end position="276"/>
    </location>
</feature>
<evidence type="ECO:0000313" key="2">
    <source>
        <dbReference type="EMBL" id="QBR00266.1"/>
    </source>
</evidence>
<name>A0A4P7CVS4_9BURK</name>
<keyword evidence="2" id="KW-0540">Nuclease</keyword>
<dbReference type="InterPro" id="IPR003615">
    <property type="entry name" value="HNH_nuc"/>
</dbReference>
<evidence type="ECO:0000259" key="1">
    <source>
        <dbReference type="Pfam" id="PF13391"/>
    </source>
</evidence>
<evidence type="ECO:0000313" key="3">
    <source>
        <dbReference type="Proteomes" id="UP000295727"/>
    </source>
</evidence>
<accession>A0A4P7CVS4</accession>
<keyword evidence="2" id="KW-0255">Endonuclease</keyword>
<dbReference type="AlphaFoldDB" id="A0A4P7CVS4"/>
<organism evidence="2 3">
    <name type="scientific">Paraburkholderia pallida</name>
    <dbReference type="NCBI Taxonomy" id="2547399"/>
    <lineage>
        <taxon>Bacteria</taxon>
        <taxon>Pseudomonadati</taxon>
        <taxon>Pseudomonadota</taxon>
        <taxon>Betaproteobacteria</taxon>
        <taxon>Burkholderiales</taxon>
        <taxon>Burkholderiaceae</taxon>
        <taxon>Paraburkholderia</taxon>
    </lineage>
</organism>
<gene>
    <name evidence="2" type="ORF">E1956_24700</name>
</gene>
<dbReference type="Proteomes" id="UP000295727">
    <property type="component" value="Chromosome 2"/>
</dbReference>
<keyword evidence="2" id="KW-0378">Hydrolase</keyword>
<dbReference type="KEGG" id="ppai:E1956_24700"/>
<dbReference type="EMBL" id="CP038149">
    <property type="protein sequence ID" value="QBR00266.1"/>
    <property type="molecule type" value="Genomic_DNA"/>
</dbReference>
<protein>
    <submittedName>
        <fullName evidence="2">HNH endonuclease</fullName>
    </submittedName>
</protein>
<reference evidence="2 3" key="1">
    <citation type="submission" date="2019-03" db="EMBL/GenBank/DDBJ databases">
        <title>Paraburkholderia sp. 7MH5, isolated from subtropical forest soil.</title>
        <authorList>
            <person name="Gao Z.-H."/>
            <person name="Qiu L.-H."/>
        </authorList>
    </citation>
    <scope>NUCLEOTIDE SEQUENCE [LARGE SCALE GENOMIC DNA]</scope>
    <source>
        <strain evidence="2 3">7MH5</strain>
    </source>
</reference>
<dbReference type="GO" id="GO:0004519">
    <property type="term" value="F:endonuclease activity"/>
    <property type="evidence" value="ECO:0007669"/>
    <property type="project" value="UniProtKB-KW"/>
</dbReference>
<sequence length="333" mass="37659">MKSPRAWSFLTIDGKRQYGGNTGYDDDPSSIYRYDSDVANHRQVEEGHVIVLRSGSEVLGIAEITKITSENGEKERLRCPVCQVTSIKRRSTKRPQWACRNQHLFDEPARQVVQVDTYAAHYGSTYRSAPEDLTLELLNEAVIRPSDQMSIKEIDLAKIEAWVLPDAGCREVIFDYIDAIAADSFEETQSPPDSIIDARRRVMREISLRRGQSQFRERLIKRYGSACQITRCTFPGLVEAAHIRPYAKTNDNGVLNGLLLRSDLHTLFDLYLLSVEPESMAVSLHPALLAIGYAPYDGAQLFVNETSGPDSHALVEHWNLFSRRRNQNLADFG</sequence>
<proteinExistence type="predicted"/>
<keyword evidence="3" id="KW-1185">Reference proteome</keyword>
<dbReference type="Pfam" id="PF13391">
    <property type="entry name" value="HNH_2"/>
    <property type="match status" value="1"/>
</dbReference>